<dbReference type="STRING" id="1045774.SAMN05421872_1056"/>
<dbReference type="Proteomes" id="UP000199034">
    <property type="component" value="Unassembled WGS sequence"/>
</dbReference>
<evidence type="ECO:0000313" key="1">
    <source>
        <dbReference type="EMBL" id="SDC95191.1"/>
    </source>
</evidence>
<dbReference type="AlphaFoldDB" id="A0A1G6QSB4"/>
<accession>A0A1G6QSB4</accession>
<evidence type="ECO:0000313" key="2">
    <source>
        <dbReference type="Proteomes" id="UP000199034"/>
    </source>
</evidence>
<organism evidence="1 2">
    <name type="scientific">Nocardioides lianchengensis</name>
    <dbReference type="NCBI Taxonomy" id="1045774"/>
    <lineage>
        <taxon>Bacteria</taxon>
        <taxon>Bacillati</taxon>
        <taxon>Actinomycetota</taxon>
        <taxon>Actinomycetes</taxon>
        <taxon>Propionibacteriales</taxon>
        <taxon>Nocardioidaceae</taxon>
        <taxon>Nocardioides</taxon>
    </lineage>
</organism>
<keyword evidence="2" id="KW-1185">Reference proteome</keyword>
<dbReference type="EMBL" id="FMZM01000005">
    <property type="protein sequence ID" value="SDC95191.1"/>
    <property type="molecule type" value="Genomic_DNA"/>
</dbReference>
<name>A0A1G6QSB4_9ACTN</name>
<dbReference type="RefSeq" id="WP_090854603.1">
    <property type="nucleotide sequence ID" value="NZ_FMZM01000005.1"/>
</dbReference>
<proteinExistence type="predicted"/>
<sequence>MAGNHPTTVTRTTQVLGVLLALGAVAAVLSVFLEDSLIRSWAEHNPSVRETFEQGGLDAVKDSPVQIPAFAPVAVVLFVVIAGLALVLLAFVRIGHLWARTCLAVLVAFTALGTIAGLRTDPPGLYVAFAAVSLVIEVVLVYFLFHRDTTAFLREADRSGTPVD</sequence>
<gene>
    <name evidence="1" type="ORF">SAMN05421872_1056</name>
</gene>
<reference evidence="1 2" key="1">
    <citation type="submission" date="2016-10" db="EMBL/GenBank/DDBJ databases">
        <authorList>
            <person name="de Groot N.N."/>
        </authorList>
    </citation>
    <scope>NUCLEOTIDE SEQUENCE [LARGE SCALE GENOMIC DNA]</scope>
    <source>
        <strain evidence="1 2">CGMCC 4.6858</strain>
    </source>
</reference>
<protein>
    <submittedName>
        <fullName evidence="1">Uncharacterized protein</fullName>
    </submittedName>
</protein>
<dbReference type="OrthoDB" id="3790252at2"/>